<dbReference type="GO" id="GO:0005524">
    <property type="term" value="F:ATP binding"/>
    <property type="evidence" value="ECO:0007669"/>
    <property type="project" value="UniProtKB-KW"/>
</dbReference>
<feature type="region of interest" description="Disordered" evidence="11">
    <location>
        <begin position="250"/>
        <end position="269"/>
    </location>
</feature>
<dbReference type="NCBIfam" id="NF004018">
    <property type="entry name" value="PRK05480.1"/>
    <property type="match status" value="1"/>
</dbReference>
<evidence type="ECO:0000259" key="12">
    <source>
        <dbReference type="Pfam" id="PF00485"/>
    </source>
</evidence>
<evidence type="ECO:0000256" key="9">
    <source>
        <dbReference type="ARBA" id="ARBA00047436"/>
    </source>
</evidence>
<dbReference type="UniPathway" id="UPA00579">
    <property type="reaction ID" value="UER00640"/>
</dbReference>
<comment type="pathway">
    <text evidence="2">Pyrimidine metabolism; CTP biosynthesis via salvage pathway; CTP from cytidine: step 1/3.</text>
</comment>
<dbReference type="Pfam" id="PF00485">
    <property type="entry name" value="PRK"/>
    <property type="match status" value="1"/>
</dbReference>
<protein>
    <recommendedName>
        <fullName evidence="4">uridine/cytidine kinase</fullName>
        <ecNumber evidence="4">2.7.1.48</ecNumber>
    </recommendedName>
</protein>
<dbReference type="UniPathway" id="UPA00574">
    <property type="reaction ID" value="UER00637"/>
</dbReference>
<evidence type="ECO:0000256" key="4">
    <source>
        <dbReference type="ARBA" id="ARBA00012137"/>
    </source>
</evidence>
<name>A0A7R9GL82_9CRUS</name>
<comment type="catalytic activity">
    <reaction evidence="10">
        <text>uridine + ATP = UMP + ADP + H(+)</text>
        <dbReference type="Rhea" id="RHEA:16825"/>
        <dbReference type="ChEBI" id="CHEBI:15378"/>
        <dbReference type="ChEBI" id="CHEBI:16704"/>
        <dbReference type="ChEBI" id="CHEBI:30616"/>
        <dbReference type="ChEBI" id="CHEBI:57865"/>
        <dbReference type="ChEBI" id="CHEBI:456216"/>
        <dbReference type="EC" id="2.7.1.48"/>
    </reaction>
</comment>
<gene>
    <name evidence="13" type="ORF">NMOB1V02_LOCUS12099</name>
</gene>
<dbReference type="Gene3D" id="3.40.50.300">
    <property type="entry name" value="P-loop containing nucleotide triphosphate hydrolases"/>
    <property type="match status" value="1"/>
</dbReference>
<dbReference type="EMBL" id="CAJPEX010008420">
    <property type="protein sequence ID" value="CAG0924645.1"/>
    <property type="molecule type" value="Genomic_DNA"/>
</dbReference>
<dbReference type="EC" id="2.7.1.48" evidence="4"/>
<dbReference type="InterPro" id="IPR006083">
    <property type="entry name" value="PRK/URK"/>
</dbReference>
<evidence type="ECO:0000256" key="8">
    <source>
        <dbReference type="ARBA" id="ARBA00022840"/>
    </source>
</evidence>
<dbReference type="GO" id="GO:0044211">
    <property type="term" value="P:CTP salvage"/>
    <property type="evidence" value="ECO:0007669"/>
    <property type="project" value="UniProtKB-UniPathway"/>
</dbReference>
<dbReference type="FunFam" id="3.40.50.300:FF:000297">
    <property type="entry name" value="Uridine-cytidine kinase 2"/>
    <property type="match status" value="1"/>
</dbReference>
<evidence type="ECO:0000313" key="13">
    <source>
        <dbReference type="EMBL" id="CAD7284493.1"/>
    </source>
</evidence>
<dbReference type="Proteomes" id="UP000678499">
    <property type="component" value="Unassembled WGS sequence"/>
</dbReference>
<accession>A0A7R9GL82</accession>
<organism evidence="13">
    <name type="scientific">Notodromas monacha</name>
    <dbReference type="NCBI Taxonomy" id="399045"/>
    <lineage>
        <taxon>Eukaryota</taxon>
        <taxon>Metazoa</taxon>
        <taxon>Ecdysozoa</taxon>
        <taxon>Arthropoda</taxon>
        <taxon>Crustacea</taxon>
        <taxon>Oligostraca</taxon>
        <taxon>Ostracoda</taxon>
        <taxon>Podocopa</taxon>
        <taxon>Podocopida</taxon>
        <taxon>Cypridocopina</taxon>
        <taxon>Cypridoidea</taxon>
        <taxon>Cyprididae</taxon>
        <taxon>Notodromas</taxon>
    </lineage>
</organism>
<feature type="domain" description="Phosphoribulokinase/uridine kinase" evidence="12">
    <location>
        <begin position="21"/>
        <end position="226"/>
    </location>
</feature>
<dbReference type="OrthoDB" id="10257085at2759"/>
<proteinExistence type="inferred from homology"/>
<dbReference type="CDD" id="cd02023">
    <property type="entry name" value="UMPK"/>
    <property type="match status" value="1"/>
</dbReference>
<comment type="catalytic activity">
    <reaction evidence="9">
        <text>cytidine + ATP = CMP + ADP + H(+)</text>
        <dbReference type="Rhea" id="RHEA:24674"/>
        <dbReference type="ChEBI" id="CHEBI:15378"/>
        <dbReference type="ChEBI" id="CHEBI:17562"/>
        <dbReference type="ChEBI" id="CHEBI:30616"/>
        <dbReference type="ChEBI" id="CHEBI:60377"/>
        <dbReference type="ChEBI" id="CHEBI:456216"/>
        <dbReference type="EC" id="2.7.1.48"/>
    </reaction>
</comment>
<dbReference type="InterPro" id="IPR000764">
    <property type="entry name" value="Uridine_kinase-like"/>
</dbReference>
<dbReference type="PANTHER" id="PTHR10285">
    <property type="entry name" value="URIDINE KINASE"/>
    <property type="match status" value="1"/>
</dbReference>
<evidence type="ECO:0000256" key="2">
    <source>
        <dbReference type="ARBA" id="ARBA00004784"/>
    </source>
</evidence>
<dbReference type="GO" id="GO:0044206">
    <property type="term" value="P:UMP salvage"/>
    <property type="evidence" value="ECO:0007669"/>
    <property type="project" value="UniProtKB-UniPathway"/>
</dbReference>
<evidence type="ECO:0000256" key="1">
    <source>
        <dbReference type="ARBA" id="ARBA00004690"/>
    </source>
</evidence>
<keyword evidence="6" id="KW-0547">Nucleotide-binding</keyword>
<evidence type="ECO:0000256" key="10">
    <source>
        <dbReference type="ARBA" id="ARBA00048909"/>
    </source>
</evidence>
<keyword evidence="8" id="KW-0067">ATP-binding</keyword>
<evidence type="ECO:0000256" key="3">
    <source>
        <dbReference type="ARBA" id="ARBA00005408"/>
    </source>
</evidence>
<evidence type="ECO:0000256" key="6">
    <source>
        <dbReference type="ARBA" id="ARBA00022741"/>
    </source>
</evidence>
<evidence type="ECO:0000256" key="11">
    <source>
        <dbReference type="SAM" id="MobiDB-lite"/>
    </source>
</evidence>
<comment type="similarity">
    <text evidence="3">Belongs to the uridine kinase family.</text>
</comment>
<dbReference type="EMBL" id="OA890457">
    <property type="protein sequence ID" value="CAD7284493.1"/>
    <property type="molecule type" value="Genomic_DNA"/>
</dbReference>
<dbReference type="PRINTS" id="PR00988">
    <property type="entry name" value="URIDINKINASE"/>
</dbReference>
<keyword evidence="14" id="KW-1185">Reference proteome</keyword>
<dbReference type="GO" id="GO:0004849">
    <property type="term" value="F:uridine kinase activity"/>
    <property type="evidence" value="ECO:0007669"/>
    <property type="project" value="UniProtKB-EC"/>
</dbReference>
<sequence>MAGGSKRPTGSSDGCSNPPFLIGVTGGTASGKSTVCHRIMEMLGQNNVAEHQRKVVCISQDSFYKELTDSGNKSKAIKGLYNFDHPDAFDEKALFEVLVDIQHGKPCRIPVYDYVNNCRKENEFQVIHNADVVLVEGILVFYFREIRDLFDMKLFVDTDADTRLSRRVLRDTQDRGRDLRVVLNQYVSLVKPAFEEFCLPVCSDFPFDWTKKHADVIIPRGAENVVAIDLILKHIQEILTARTEGRRVSMGAVNRSRHHSDSLYKPTVH</sequence>
<dbReference type="AlphaFoldDB" id="A0A7R9GL82"/>
<keyword evidence="7" id="KW-0418">Kinase</keyword>
<keyword evidence="5" id="KW-0808">Transferase</keyword>
<evidence type="ECO:0000313" key="14">
    <source>
        <dbReference type="Proteomes" id="UP000678499"/>
    </source>
</evidence>
<evidence type="ECO:0000256" key="5">
    <source>
        <dbReference type="ARBA" id="ARBA00022679"/>
    </source>
</evidence>
<evidence type="ECO:0000256" key="7">
    <source>
        <dbReference type="ARBA" id="ARBA00022777"/>
    </source>
</evidence>
<comment type="pathway">
    <text evidence="1">Pyrimidine metabolism; UMP biosynthesis via salvage pathway; UMP from uridine: step 1/1.</text>
</comment>
<reference evidence="13" key="1">
    <citation type="submission" date="2020-11" db="EMBL/GenBank/DDBJ databases">
        <authorList>
            <person name="Tran Van P."/>
        </authorList>
    </citation>
    <scope>NUCLEOTIDE SEQUENCE</scope>
</reference>
<dbReference type="SUPFAM" id="SSF52540">
    <property type="entry name" value="P-loop containing nucleoside triphosphate hydrolases"/>
    <property type="match status" value="1"/>
</dbReference>
<dbReference type="InterPro" id="IPR027417">
    <property type="entry name" value="P-loop_NTPase"/>
</dbReference>